<dbReference type="SMART" id="SM01269">
    <property type="entry name" value="Lipid_DES"/>
    <property type="match status" value="1"/>
</dbReference>
<feature type="transmembrane region" description="Helical" evidence="1">
    <location>
        <begin position="355"/>
        <end position="376"/>
    </location>
</feature>
<dbReference type="Proteomes" id="UP000239649">
    <property type="component" value="Unassembled WGS sequence"/>
</dbReference>
<feature type="domain" description="Sphingolipid delta4-desaturase N-terminal" evidence="2">
    <location>
        <begin position="145"/>
        <end position="184"/>
    </location>
</feature>
<sequence length="504" mass="55805">MRGLLLHLHLSPLSRRRQAPTPARQVCVYRNETLAIPSTEAQDLDVVWDLRSMEECCANCLAKPGCTAALWCNATATECMEDPSGSDYSYYVDDPSRGKYAVDWKGAGRAGRWLTRSIIDHQSRTPWASGVIVRLPIMGAAGKQGERPAYRWTTACEPHALRRKLMLQKYGAQIRHLMGYNRWTALPIALAAVAQTAVALAIGRFDAPWWAVALLSYCISAFLAGNLMAAHHEVSHFLVFKKPSANRWLWVFANAPLGFPLGSQFKQYHQDHHNDMGVDGIDTGIWTVAESGWVGCTSWPARLALLTFFPIFFFLRPFFMAVWKKPDWTDLACWVVVPIYDAALCYYGGGSLKPLAYILLGMYLGVGLHPIAGHIISEHCQIEGDGQETHSCYDPLLNPLLYNFGYHVEHHDFPNVPWTRLPQLRCIAPEFYSHLTSYPSWTGVLWRFITDPTVGCNGVMTKRVGRTGGAGAGSAAAVAAAAARTFTPASAMPLLRGVTIAAIH</sequence>
<comment type="caution">
    <text evidence="3">The sequence shown here is derived from an EMBL/GenBank/DDBJ whole genome shotgun (WGS) entry which is preliminary data.</text>
</comment>
<evidence type="ECO:0000256" key="1">
    <source>
        <dbReference type="SAM" id="Phobius"/>
    </source>
</evidence>
<name>A0A2P6VPQ1_9CHLO</name>
<dbReference type="Pfam" id="PF08557">
    <property type="entry name" value="Lipid_DES"/>
    <property type="match status" value="1"/>
</dbReference>
<evidence type="ECO:0000313" key="3">
    <source>
        <dbReference type="EMBL" id="PSC76078.1"/>
    </source>
</evidence>
<dbReference type="GO" id="GO:0046513">
    <property type="term" value="P:ceramide biosynthetic process"/>
    <property type="evidence" value="ECO:0007669"/>
    <property type="project" value="TreeGrafter"/>
</dbReference>
<keyword evidence="4" id="KW-1185">Reference proteome</keyword>
<feature type="transmembrane region" description="Helical" evidence="1">
    <location>
        <begin position="183"/>
        <end position="203"/>
    </location>
</feature>
<dbReference type="GO" id="GO:0016020">
    <property type="term" value="C:membrane"/>
    <property type="evidence" value="ECO:0007669"/>
    <property type="project" value="GOC"/>
</dbReference>
<dbReference type="PANTHER" id="PTHR12879:SF8">
    <property type="entry name" value="SPHINGOLIPID DELTA(4)-DESATURASE DES1"/>
    <property type="match status" value="1"/>
</dbReference>
<dbReference type="Pfam" id="PF00487">
    <property type="entry name" value="FA_desaturase"/>
    <property type="match status" value="1"/>
</dbReference>
<evidence type="ECO:0000259" key="2">
    <source>
        <dbReference type="SMART" id="SM01269"/>
    </source>
</evidence>
<dbReference type="EMBL" id="LHPF02000001">
    <property type="protein sequence ID" value="PSC76078.1"/>
    <property type="molecule type" value="Genomic_DNA"/>
</dbReference>
<accession>A0A2P6VPQ1</accession>
<feature type="transmembrane region" description="Helical" evidence="1">
    <location>
        <begin position="209"/>
        <end position="227"/>
    </location>
</feature>
<protein>
    <submittedName>
        <fullName evidence="3">Sphingolipid delta(4)-desaturase DES1-like</fullName>
    </submittedName>
</protein>
<keyword evidence="1" id="KW-0812">Transmembrane</keyword>
<gene>
    <name evidence="3" type="primary">g190</name>
    <name evidence="3" type="ORF">C2E20_0190</name>
</gene>
<dbReference type="AlphaFoldDB" id="A0A2P6VPQ1"/>
<dbReference type="PANTHER" id="PTHR12879">
    <property type="entry name" value="SPHINGOLIPID DELTA 4 DESATURASE/C-4 HYDROXYLASE PROTEIN DES2"/>
    <property type="match status" value="1"/>
</dbReference>
<feature type="transmembrane region" description="Helical" evidence="1">
    <location>
        <begin position="299"/>
        <end position="319"/>
    </location>
</feature>
<keyword evidence="1" id="KW-0472">Membrane</keyword>
<reference evidence="3 4" key="1">
    <citation type="journal article" date="2018" name="Plant J.">
        <title>Genome sequences of Chlorella sorokiniana UTEX 1602 and Micractinium conductrix SAG 241.80: implications to maltose excretion by a green alga.</title>
        <authorList>
            <person name="Arriola M.B."/>
            <person name="Velmurugan N."/>
            <person name="Zhang Y."/>
            <person name="Plunkett M.H."/>
            <person name="Hondzo H."/>
            <person name="Barney B.M."/>
        </authorList>
    </citation>
    <scope>NUCLEOTIDE SEQUENCE [LARGE SCALE GENOMIC DNA]</scope>
    <source>
        <strain evidence="3 4">SAG 241.80</strain>
    </source>
</reference>
<dbReference type="OrthoDB" id="200948at2759"/>
<dbReference type="InterPro" id="IPR013866">
    <property type="entry name" value="Sphingolipid_d4-desaturase_N"/>
</dbReference>
<keyword evidence="1" id="KW-1133">Transmembrane helix</keyword>
<dbReference type="InterPro" id="IPR005804">
    <property type="entry name" value="FA_desaturase_dom"/>
</dbReference>
<evidence type="ECO:0000313" key="4">
    <source>
        <dbReference type="Proteomes" id="UP000239649"/>
    </source>
</evidence>
<organism evidence="3 4">
    <name type="scientific">Micractinium conductrix</name>
    <dbReference type="NCBI Taxonomy" id="554055"/>
    <lineage>
        <taxon>Eukaryota</taxon>
        <taxon>Viridiplantae</taxon>
        <taxon>Chlorophyta</taxon>
        <taxon>core chlorophytes</taxon>
        <taxon>Trebouxiophyceae</taxon>
        <taxon>Chlorellales</taxon>
        <taxon>Chlorellaceae</taxon>
        <taxon>Chlorella clade</taxon>
        <taxon>Micractinium</taxon>
    </lineage>
</organism>
<proteinExistence type="predicted"/>
<dbReference type="GO" id="GO:0042284">
    <property type="term" value="F:sphingolipid delta-4 desaturase activity"/>
    <property type="evidence" value="ECO:0007669"/>
    <property type="project" value="TreeGrafter"/>
</dbReference>
<dbReference type="STRING" id="554055.A0A2P6VPQ1"/>